<evidence type="ECO:0000313" key="2">
    <source>
        <dbReference type="EMBL" id="JAQ62293.1"/>
    </source>
</evidence>
<feature type="compositionally biased region" description="Basic and acidic residues" evidence="1">
    <location>
        <begin position="23"/>
        <end position="35"/>
    </location>
</feature>
<reference evidence="2" key="1">
    <citation type="submission" date="2015-01" db="EMBL/GenBank/DDBJ databases">
        <title>EvidentialGene: Evidence-directed Construction of Complete mRNA Transcriptomes without Genomes.</title>
        <authorList>
            <person name="Gilbert D.G."/>
        </authorList>
    </citation>
    <scope>NUCLEOTIDE SEQUENCE</scope>
</reference>
<organism evidence="2">
    <name type="scientific">Fundulus heteroclitus</name>
    <name type="common">Killifish</name>
    <name type="synonym">Mummichog</name>
    <dbReference type="NCBI Taxonomy" id="8078"/>
    <lineage>
        <taxon>Eukaryota</taxon>
        <taxon>Metazoa</taxon>
        <taxon>Chordata</taxon>
        <taxon>Craniata</taxon>
        <taxon>Vertebrata</taxon>
        <taxon>Euteleostomi</taxon>
        <taxon>Actinopterygii</taxon>
        <taxon>Neopterygii</taxon>
        <taxon>Teleostei</taxon>
        <taxon>Neoteleostei</taxon>
        <taxon>Acanthomorphata</taxon>
        <taxon>Ovalentaria</taxon>
        <taxon>Atherinomorphae</taxon>
        <taxon>Cyprinodontiformes</taxon>
        <taxon>Fundulidae</taxon>
        <taxon>Fundulus</taxon>
    </lineage>
</organism>
<evidence type="ECO:0000256" key="1">
    <source>
        <dbReference type="SAM" id="MobiDB-lite"/>
    </source>
</evidence>
<dbReference type="EMBL" id="GCES01110824">
    <property type="protein sequence ID" value="JAQ75498.1"/>
    <property type="molecule type" value="Transcribed_RNA"/>
</dbReference>
<dbReference type="AlphaFoldDB" id="A0A146R1L5"/>
<name>A0A146R1L5_FUNHE</name>
<feature type="region of interest" description="Disordered" evidence="1">
    <location>
        <begin position="1"/>
        <end position="36"/>
    </location>
</feature>
<dbReference type="EMBL" id="GCES01124029">
    <property type="protein sequence ID" value="JAQ62293.1"/>
    <property type="molecule type" value="Transcribed_RNA"/>
</dbReference>
<accession>A0A146R1L5</accession>
<sequence>MHPSPESNHKNQEISTDSGNDLATEHSKNEPEGGEKVIIFAAAAAADNKEMPDGEPEVAGITGGLLDEDEDFNKAADQFEEEVVRDLRETESQMEQCEAFMEEEEQRVNGTPAAGVYWTLWVPGHGYVTDEEYVRITGDTRYVENPLPTGLPPTEDTANQPNLHNQSNEGAKPEHSSKDDEQNSHQPQ</sequence>
<feature type="compositionally biased region" description="Polar residues" evidence="1">
    <location>
        <begin position="156"/>
        <end position="169"/>
    </location>
</feature>
<proteinExistence type="predicted"/>
<feature type="compositionally biased region" description="Basic and acidic residues" evidence="1">
    <location>
        <begin position="171"/>
        <end position="188"/>
    </location>
</feature>
<protein>
    <submittedName>
        <fullName evidence="2">Uncharacterized protein</fullName>
    </submittedName>
</protein>
<feature type="region of interest" description="Disordered" evidence="1">
    <location>
        <begin position="142"/>
        <end position="188"/>
    </location>
</feature>